<comment type="caution">
    <text evidence="2">The sequence shown here is derived from an EMBL/GenBank/DDBJ whole genome shotgun (WGS) entry which is preliminary data.</text>
</comment>
<sequence length="207" mass="24400">MAEELFKSTLLGGFDKEDVLAHVERLKAEAWEAQEKLHREIEDREDKINQLKKRLELKDDQYARLESEIKEKYQKYVDNYESIGKLVFEAQLKADEIIAQAQKEADSIRKNAEEEGRNRVFIVQSEVDRKLAEGKKHYMAVQEEMNAIVDLINQAQKRFMESYKEVHRIVDTMPESLRDLEEEELQEISADQELVEHMESILGEEEE</sequence>
<proteinExistence type="predicted"/>
<protein>
    <submittedName>
        <fullName evidence="2">Uncharacterized protein</fullName>
    </submittedName>
</protein>
<reference evidence="2" key="1">
    <citation type="journal article" date="2021" name="PeerJ">
        <title>Extensive microbial diversity within the chicken gut microbiome revealed by metagenomics and culture.</title>
        <authorList>
            <person name="Gilroy R."/>
            <person name="Ravi A."/>
            <person name="Getino M."/>
            <person name="Pursley I."/>
            <person name="Horton D.L."/>
            <person name="Alikhan N.F."/>
            <person name="Baker D."/>
            <person name="Gharbi K."/>
            <person name="Hall N."/>
            <person name="Watson M."/>
            <person name="Adriaenssens E.M."/>
            <person name="Foster-Nyarko E."/>
            <person name="Jarju S."/>
            <person name="Secka A."/>
            <person name="Antonio M."/>
            <person name="Oren A."/>
            <person name="Chaudhuri R.R."/>
            <person name="La Ragione R."/>
            <person name="Hildebrand F."/>
            <person name="Pallen M.J."/>
        </authorList>
    </citation>
    <scope>NUCLEOTIDE SEQUENCE</scope>
    <source>
        <strain evidence="2">ChiSjej1B19-8411</strain>
    </source>
</reference>
<evidence type="ECO:0000256" key="1">
    <source>
        <dbReference type="SAM" id="Coils"/>
    </source>
</evidence>
<gene>
    <name evidence="2" type="ORF">IAA45_07365</name>
</gene>
<accession>A0A9D2B390</accession>
<keyword evidence="1" id="KW-0175">Coiled coil</keyword>
<evidence type="ECO:0000313" key="2">
    <source>
        <dbReference type="EMBL" id="HIX59515.1"/>
    </source>
</evidence>
<organism evidence="2 3">
    <name type="scientific">Candidatus Blautia gallistercoris</name>
    <dbReference type="NCBI Taxonomy" id="2838490"/>
    <lineage>
        <taxon>Bacteria</taxon>
        <taxon>Bacillati</taxon>
        <taxon>Bacillota</taxon>
        <taxon>Clostridia</taxon>
        <taxon>Lachnospirales</taxon>
        <taxon>Lachnospiraceae</taxon>
        <taxon>Blautia</taxon>
    </lineage>
</organism>
<feature type="coiled-coil region" evidence="1">
    <location>
        <begin position="16"/>
        <end position="158"/>
    </location>
</feature>
<reference evidence="2" key="2">
    <citation type="submission" date="2021-04" db="EMBL/GenBank/DDBJ databases">
        <authorList>
            <person name="Gilroy R."/>
        </authorList>
    </citation>
    <scope>NUCLEOTIDE SEQUENCE</scope>
    <source>
        <strain evidence="2">ChiSjej1B19-8411</strain>
    </source>
</reference>
<dbReference type="AlphaFoldDB" id="A0A9D2B390"/>
<evidence type="ECO:0000313" key="3">
    <source>
        <dbReference type="Proteomes" id="UP000886817"/>
    </source>
</evidence>
<dbReference type="Gene3D" id="1.20.5.620">
    <property type="entry name" value="F1F0 ATP synthase subunit B, membrane domain"/>
    <property type="match status" value="1"/>
</dbReference>
<name>A0A9D2B390_9FIRM</name>
<dbReference type="EMBL" id="DXEX01000159">
    <property type="protein sequence ID" value="HIX59515.1"/>
    <property type="molecule type" value="Genomic_DNA"/>
</dbReference>
<dbReference type="Proteomes" id="UP000886817">
    <property type="component" value="Unassembled WGS sequence"/>
</dbReference>